<dbReference type="InterPro" id="IPR003953">
    <property type="entry name" value="FAD-dep_OxRdtase_2_FAD-bd"/>
</dbReference>
<evidence type="ECO:0000256" key="3">
    <source>
        <dbReference type="ARBA" id="ARBA00022827"/>
    </source>
</evidence>
<dbReference type="GO" id="GO:0016491">
    <property type="term" value="F:oxidoreductase activity"/>
    <property type="evidence" value="ECO:0007669"/>
    <property type="project" value="UniProtKB-KW"/>
</dbReference>
<sequence length="567" mass="60525">MSAAATPAKSYDLIVVGSGAAGMAAALTARIGGLDVAIFEKDDLIGGSTAVSGGAIWIPNNPLMRAAGMEDDADAAFEYLSGEVGNLIDVDLVKAFIESGPEMVDFFQQNTELKFEYRAFSPDYHPDRPGAAMGGRVLDAITFDGRKLGKAFSRLKPPIADFTLFGGMMLNRFDIGHFMNMTRKPASAWHAAKLLARHGRDRISHSRGTRLTLGQAVAGRLALSALKRGIPVFTGMALERLVMDGDRVTGIESRDGEQILARRGVVLATGGFPANAELRKDVMPHVARGAAHYSMSPKPATGRAIMAAQEIGAHFITTNRNAAFWAPVSLIPEADGGSRPFPHLFLDRAKPGVIAVSPQGKRFVNEAASYHDFVSGMTDAGLAEAWLICDHRALRRYGLGPVRPDPAPYRHHLTSGYLKKAGTPAALAALIGVPEQALAVTIERFNSDAARGQDHEFGKGSTAYQTYLGDAENQPNPCLRPLENAPYYAVRIYPGDIGTSMGLSVDRHARVLREDRSVIPGLYACGNDMNSIMAGTYPGAGITLGPALTFGYIAGRHVSNGKDEGHG</sequence>
<gene>
    <name evidence="6" type="ORF">SAMN05877838_1477</name>
</gene>
<dbReference type="AlphaFoldDB" id="A0A286I929"/>
<evidence type="ECO:0000256" key="4">
    <source>
        <dbReference type="ARBA" id="ARBA00023002"/>
    </source>
</evidence>
<feature type="domain" description="FAD-dependent oxidoreductase 2 FAD-binding" evidence="5">
    <location>
        <begin position="12"/>
        <end position="544"/>
    </location>
</feature>
<name>A0A286I929_9HYPH</name>
<dbReference type="InterPro" id="IPR050315">
    <property type="entry name" value="FAD-oxidoreductase_2"/>
</dbReference>
<protein>
    <submittedName>
        <fullName evidence="6">Succinate dehydrogenase/fumarate reductase flavoprotein subunit</fullName>
    </submittedName>
</protein>
<dbReference type="Proteomes" id="UP000219465">
    <property type="component" value="Unassembled WGS sequence"/>
</dbReference>
<keyword evidence="7" id="KW-1185">Reference proteome</keyword>
<evidence type="ECO:0000313" key="7">
    <source>
        <dbReference type="Proteomes" id="UP000219465"/>
    </source>
</evidence>
<evidence type="ECO:0000259" key="5">
    <source>
        <dbReference type="Pfam" id="PF00890"/>
    </source>
</evidence>
<accession>A0A286I929</accession>
<dbReference type="InterPro" id="IPR027477">
    <property type="entry name" value="Succ_DH/fumarate_Rdtase_cat_sf"/>
</dbReference>
<dbReference type="SUPFAM" id="SSF56425">
    <property type="entry name" value="Succinate dehydrogenase/fumarate reductase flavoprotein, catalytic domain"/>
    <property type="match status" value="1"/>
</dbReference>
<dbReference type="GO" id="GO:0008202">
    <property type="term" value="P:steroid metabolic process"/>
    <property type="evidence" value="ECO:0007669"/>
    <property type="project" value="UniProtKB-ARBA"/>
</dbReference>
<keyword evidence="2" id="KW-0285">Flavoprotein</keyword>
<keyword evidence="3" id="KW-0274">FAD</keyword>
<dbReference type="OrthoDB" id="3178130at2"/>
<dbReference type="SUPFAM" id="SSF51905">
    <property type="entry name" value="FAD/NAD(P)-binding domain"/>
    <property type="match status" value="1"/>
</dbReference>
<dbReference type="RefSeq" id="WP_097106322.1">
    <property type="nucleotide sequence ID" value="NZ_OCPC01000001.1"/>
</dbReference>
<evidence type="ECO:0000313" key="6">
    <source>
        <dbReference type="EMBL" id="SOE16600.1"/>
    </source>
</evidence>
<dbReference type="Pfam" id="PF00890">
    <property type="entry name" value="FAD_binding_2"/>
    <property type="match status" value="1"/>
</dbReference>
<dbReference type="PANTHER" id="PTHR43400">
    <property type="entry name" value="FUMARATE REDUCTASE"/>
    <property type="match status" value="1"/>
</dbReference>
<dbReference type="Gene3D" id="3.50.50.60">
    <property type="entry name" value="FAD/NAD(P)-binding domain"/>
    <property type="match status" value="2"/>
</dbReference>
<organism evidence="6 7">
    <name type="scientific">Hoeflea halophila</name>
    <dbReference type="NCBI Taxonomy" id="714899"/>
    <lineage>
        <taxon>Bacteria</taxon>
        <taxon>Pseudomonadati</taxon>
        <taxon>Pseudomonadota</taxon>
        <taxon>Alphaproteobacteria</taxon>
        <taxon>Hyphomicrobiales</taxon>
        <taxon>Rhizobiaceae</taxon>
        <taxon>Hoeflea</taxon>
    </lineage>
</organism>
<evidence type="ECO:0000256" key="1">
    <source>
        <dbReference type="ARBA" id="ARBA00001974"/>
    </source>
</evidence>
<proteinExistence type="predicted"/>
<reference evidence="7" key="1">
    <citation type="submission" date="2017-08" db="EMBL/GenBank/DDBJ databases">
        <authorList>
            <person name="Varghese N."/>
            <person name="Submissions S."/>
        </authorList>
    </citation>
    <scope>NUCLEOTIDE SEQUENCE [LARGE SCALE GENOMIC DNA]</scope>
    <source>
        <strain evidence="7">KCTC 23107</strain>
    </source>
</reference>
<dbReference type="InterPro" id="IPR036188">
    <property type="entry name" value="FAD/NAD-bd_sf"/>
</dbReference>
<dbReference type="EMBL" id="OCPC01000001">
    <property type="protein sequence ID" value="SOE16600.1"/>
    <property type="molecule type" value="Genomic_DNA"/>
</dbReference>
<keyword evidence="4" id="KW-0560">Oxidoreductase</keyword>
<evidence type="ECO:0000256" key="2">
    <source>
        <dbReference type="ARBA" id="ARBA00022630"/>
    </source>
</evidence>
<dbReference type="PANTHER" id="PTHR43400:SF10">
    <property type="entry name" value="3-OXOSTEROID 1-DEHYDROGENASE"/>
    <property type="match status" value="1"/>
</dbReference>
<comment type="cofactor">
    <cofactor evidence="1">
        <name>FAD</name>
        <dbReference type="ChEBI" id="CHEBI:57692"/>
    </cofactor>
</comment>